<dbReference type="Gene3D" id="1.20.1050.80">
    <property type="entry name" value="VPS9 domain"/>
    <property type="match status" value="1"/>
</dbReference>
<dbReference type="AlphaFoldDB" id="A0A9K3DB88"/>
<dbReference type="InterPro" id="IPR045046">
    <property type="entry name" value="Vps9-like"/>
</dbReference>
<gene>
    <name evidence="3" type="ORF">KIPB_014051</name>
</gene>
<feature type="compositionally biased region" description="Basic and acidic residues" evidence="1">
    <location>
        <begin position="232"/>
        <end position="253"/>
    </location>
</feature>
<dbReference type="GO" id="GO:0016192">
    <property type="term" value="P:vesicle-mediated transport"/>
    <property type="evidence" value="ECO:0007669"/>
    <property type="project" value="InterPro"/>
</dbReference>
<dbReference type="GO" id="GO:0030139">
    <property type="term" value="C:endocytic vesicle"/>
    <property type="evidence" value="ECO:0007669"/>
    <property type="project" value="TreeGrafter"/>
</dbReference>
<comment type="caution">
    <text evidence="3">The sequence shown here is derived from an EMBL/GenBank/DDBJ whole genome shotgun (WGS) entry which is preliminary data.</text>
</comment>
<evidence type="ECO:0000313" key="3">
    <source>
        <dbReference type="EMBL" id="GIQ91015.1"/>
    </source>
</evidence>
<dbReference type="InterPro" id="IPR003123">
    <property type="entry name" value="VPS9"/>
</dbReference>
<keyword evidence="4" id="KW-1185">Reference proteome</keyword>
<dbReference type="GO" id="GO:0031267">
    <property type="term" value="F:small GTPase binding"/>
    <property type="evidence" value="ECO:0007669"/>
    <property type="project" value="TreeGrafter"/>
</dbReference>
<evidence type="ECO:0000256" key="1">
    <source>
        <dbReference type="SAM" id="MobiDB-lite"/>
    </source>
</evidence>
<dbReference type="GO" id="GO:0005085">
    <property type="term" value="F:guanyl-nucleotide exchange factor activity"/>
    <property type="evidence" value="ECO:0007669"/>
    <property type="project" value="InterPro"/>
</dbReference>
<dbReference type="EMBL" id="BDIP01007007">
    <property type="protein sequence ID" value="GIQ91015.1"/>
    <property type="molecule type" value="Genomic_DNA"/>
</dbReference>
<feature type="non-terminal residue" evidence="3">
    <location>
        <position position="1"/>
    </location>
</feature>
<feature type="domain" description="VPS9" evidence="2">
    <location>
        <begin position="64"/>
        <end position="207"/>
    </location>
</feature>
<evidence type="ECO:0000313" key="4">
    <source>
        <dbReference type="Proteomes" id="UP000265618"/>
    </source>
</evidence>
<evidence type="ECO:0000259" key="2">
    <source>
        <dbReference type="PROSITE" id="PS51205"/>
    </source>
</evidence>
<feature type="region of interest" description="Disordered" evidence="1">
    <location>
        <begin position="204"/>
        <end position="253"/>
    </location>
</feature>
<dbReference type="PANTHER" id="PTHR23101">
    <property type="entry name" value="RAB GDP/GTP EXCHANGE FACTOR"/>
    <property type="match status" value="1"/>
</dbReference>
<protein>
    <recommendedName>
        <fullName evidence="2">VPS9 domain-containing protein</fullName>
    </recommendedName>
</protein>
<dbReference type="PANTHER" id="PTHR23101:SF25">
    <property type="entry name" value="GTPASE-ACTIVATING PROTEIN AND VPS9 DOMAIN-CONTAINING PROTEIN 1"/>
    <property type="match status" value="1"/>
</dbReference>
<dbReference type="PROSITE" id="PS51205">
    <property type="entry name" value="VPS9"/>
    <property type="match status" value="1"/>
</dbReference>
<feature type="compositionally biased region" description="Basic and acidic residues" evidence="1">
    <location>
        <begin position="204"/>
        <end position="223"/>
    </location>
</feature>
<organism evidence="3 4">
    <name type="scientific">Kipferlia bialata</name>
    <dbReference type="NCBI Taxonomy" id="797122"/>
    <lineage>
        <taxon>Eukaryota</taxon>
        <taxon>Metamonada</taxon>
        <taxon>Carpediemonas-like organisms</taxon>
        <taxon>Kipferlia</taxon>
    </lineage>
</organism>
<reference evidence="3 4" key="1">
    <citation type="journal article" date="2018" name="PLoS ONE">
        <title>The draft genome of Kipferlia bialata reveals reductive genome evolution in fornicate parasites.</title>
        <authorList>
            <person name="Tanifuji G."/>
            <person name="Takabayashi S."/>
            <person name="Kume K."/>
            <person name="Takagi M."/>
            <person name="Nakayama T."/>
            <person name="Kamikawa R."/>
            <person name="Inagaki Y."/>
            <person name="Hashimoto T."/>
        </authorList>
    </citation>
    <scope>NUCLEOTIDE SEQUENCE [LARGE SCALE GENOMIC DNA]</scope>
    <source>
        <strain evidence="3">NY0173</strain>
    </source>
</reference>
<proteinExistence type="predicted"/>
<dbReference type="SUPFAM" id="SSF109993">
    <property type="entry name" value="VPS9 domain"/>
    <property type="match status" value="1"/>
</dbReference>
<accession>A0A9K3DB88</accession>
<dbReference type="InterPro" id="IPR037191">
    <property type="entry name" value="VPS9_dom_sf"/>
</dbReference>
<sequence>MRRHIMKQDQITTTLRAHQIVPEFTLLDSVEAVPLKTVVGHSLERAIIMPLWPQLWACATAENEAEDTHLHKVCLRLFKQPQTFFDIKPKLISGSGFQTAISQLSVLNQVSTTTTPSSLLDAVNETSRLIYLTCSVGGTQEALGAEDFLPIFMYVFVQSKIRHGRSLLRVLETLTDPLLRDGNAGYTLITFASAVEWISSHHETEDSYASDAEHEAEPVHPDSEGLEAEAAEAEKAEAERLAAEKAEAERLEA</sequence>
<dbReference type="OrthoDB" id="300289at2759"/>
<dbReference type="Proteomes" id="UP000265618">
    <property type="component" value="Unassembled WGS sequence"/>
</dbReference>
<dbReference type="GO" id="GO:0005829">
    <property type="term" value="C:cytosol"/>
    <property type="evidence" value="ECO:0007669"/>
    <property type="project" value="TreeGrafter"/>
</dbReference>
<name>A0A9K3DB88_9EUKA</name>
<dbReference type="Pfam" id="PF02204">
    <property type="entry name" value="VPS9"/>
    <property type="match status" value="1"/>
</dbReference>